<dbReference type="EMBL" id="PFRH01000118">
    <property type="protein sequence ID" value="PJC52291.1"/>
    <property type="molecule type" value="Genomic_DNA"/>
</dbReference>
<dbReference type="InterPro" id="IPR043472">
    <property type="entry name" value="Macro_dom-like"/>
</dbReference>
<keyword evidence="3" id="KW-0645">Protease</keyword>
<dbReference type="Pfam" id="PF02789">
    <property type="entry name" value="Peptidase_M17_N"/>
    <property type="match status" value="1"/>
</dbReference>
<evidence type="ECO:0000313" key="6">
    <source>
        <dbReference type="EMBL" id="PJC52291.1"/>
    </source>
</evidence>
<feature type="non-terminal residue" evidence="6">
    <location>
        <position position="431"/>
    </location>
</feature>
<dbReference type="PROSITE" id="PS00631">
    <property type="entry name" value="CYTOSOL_AP"/>
    <property type="match status" value="1"/>
</dbReference>
<organism evidence="6 7">
    <name type="scientific">Candidatus Magasanikbacteria bacterium CG_4_9_14_0_2_um_filter_42_11</name>
    <dbReference type="NCBI Taxonomy" id="1974643"/>
    <lineage>
        <taxon>Bacteria</taxon>
        <taxon>Candidatus Magasanikiibacteriota</taxon>
    </lineage>
</organism>
<sequence length="431" mass="46924">MKMYSITDSLKSECLILPLFEGEKLSKETLAHDDMLRAGIAHAMKFEDFTGKKLQTTLLYAGEKETPRVLLIGLGKKKDLTVRTWKQAVGTSIIAMQGKKYTSLAMVVPEEVKKTFGAKKTARQTVLAAGLASYAFDEYKSEKDARVVEMKSLAFLHISGSEKRAWQSGMEDGEKMSDAINETRRLANTPPTIMTPVFLAKAAQNVVKTFPAIKVSVLGKTEAKKLGMGCFLGVAQGSVLPPQFIIMEYMGGKKTEKPTVLVGKGITFDSGGLSLKPSAYMTDMKFDMLGAATVLGTIRAAAALGLKKNIVGLMPACENMPGGNSYRPDDILVNMEGKTVEIGNTDAEGRLILCDALSYAKKYQPKEVIDFATLTGACMVALGNERSGLFSQEETMIEKLMKSSEETGEQLWRLPLGEEYTEAIKSEVADV</sequence>
<dbReference type="GO" id="GO:0030145">
    <property type="term" value="F:manganese ion binding"/>
    <property type="evidence" value="ECO:0007669"/>
    <property type="project" value="InterPro"/>
</dbReference>
<dbReference type="Gene3D" id="3.40.220.10">
    <property type="entry name" value="Leucine Aminopeptidase, subunit E, domain 1"/>
    <property type="match status" value="1"/>
</dbReference>
<dbReference type="GO" id="GO:0006508">
    <property type="term" value="P:proteolysis"/>
    <property type="evidence" value="ECO:0007669"/>
    <property type="project" value="UniProtKB-KW"/>
</dbReference>
<reference evidence="7" key="1">
    <citation type="submission" date="2017-09" db="EMBL/GenBank/DDBJ databases">
        <title>Depth-based differentiation of microbial function through sediment-hosted aquifers and enrichment of novel symbionts in the deep terrestrial subsurface.</title>
        <authorList>
            <person name="Probst A.J."/>
            <person name="Ladd B."/>
            <person name="Jarett J.K."/>
            <person name="Geller-Mcgrath D.E."/>
            <person name="Sieber C.M.K."/>
            <person name="Emerson J.B."/>
            <person name="Anantharaman K."/>
            <person name="Thomas B.C."/>
            <person name="Malmstrom R."/>
            <person name="Stieglmeier M."/>
            <person name="Klingl A."/>
            <person name="Woyke T."/>
            <person name="Ryan C.M."/>
            <person name="Banfield J.F."/>
        </authorList>
    </citation>
    <scope>NUCLEOTIDE SEQUENCE [LARGE SCALE GENOMIC DNA]</scope>
</reference>
<dbReference type="InterPro" id="IPR000819">
    <property type="entry name" value="Peptidase_M17_C"/>
</dbReference>
<dbReference type="PRINTS" id="PR00481">
    <property type="entry name" value="LAMNOPPTDASE"/>
</dbReference>
<dbReference type="Proteomes" id="UP000231456">
    <property type="component" value="Unassembled WGS sequence"/>
</dbReference>
<dbReference type="PANTHER" id="PTHR11963">
    <property type="entry name" value="LEUCINE AMINOPEPTIDASE-RELATED"/>
    <property type="match status" value="1"/>
</dbReference>
<gene>
    <name evidence="6" type="ORF">CO030_03640</name>
</gene>
<dbReference type="PANTHER" id="PTHR11963:SF23">
    <property type="entry name" value="CYTOSOL AMINOPEPTIDASE"/>
    <property type="match status" value="1"/>
</dbReference>
<evidence type="ECO:0000256" key="3">
    <source>
        <dbReference type="ARBA" id="ARBA00022670"/>
    </source>
</evidence>
<evidence type="ECO:0000259" key="5">
    <source>
        <dbReference type="PROSITE" id="PS00631"/>
    </source>
</evidence>
<dbReference type="InterPro" id="IPR008283">
    <property type="entry name" value="Peptidase_M17_N"/>
</dbReference>
<proteinExistence type="inferred from homology"/>
<dbReference type="AlphaFoldDB" id="A0A2M8F994"/>
<accession>A0A2M8F994</accession>
<keyword evidence="4" id="KW-0378">Hydrolase</keyword>
<dbReference type="SUPFAM" id="SSF53187">
    <property type="entry name" value="Zn-dependent exopeptidases"/>
    <property type="match status" value="1"/>
</dbReference>
<keyword evidence="2 6" id="KW-0031">Aminopeptidase</keyword>
<comment type="caution">
    <text evidence="6">The sequence shown here is derived from an EMBL/GenBank/DDBJ whole genome shotgun (WGS) entry which is preliminary data.</text>
</comment>
<comment type="similarity">
    <text evidence="1">Belongs to the peptidase M17 family.</text>
</comment>
<dbReference type="NCBIfam" id="NF002074">
    <property type="entry name" value="PRK00913.1-4"/>
    <property type="match status" value="1"/>
</dbReference>
<protein>
    <submittedName>
        <fullName evidence="6">Leucyl aminopeptidase</fullName>
    </submittedName>
</protein>
<dbReference type="Pfam" id="PF00883">
    <property type="entry name" value="Peptidase_M17"/>
    <property type="match status" value="1"/>
</dbReference>
<dbReference type="GO" id="GO:0005737">
    <property type="term" value="C:cytoplasm"/>
    <property type="evidence" value="ECO:0007669"/>
    <property type="project" value="InterPro"/>
</dbReference>
<name>A0A2M8F994_9BACT</name>
<dbReference type="CDD" id="cd00433">
    <property type="entry name" value="Peptidase_M17"/>
    <property type="match status" value="1"/>
</dbReference>
<evidence type="ECO:0000256" key="4">
    <source>
        <dbReference type="ARBA" id="ARBA00022801"/>
    </source>
</evidence>
<dbReference type="InterPro" id="IPR011356">
    <property type="entry name" value="Leucine_aapep/pepB"/>
</dbReference>
<feature type="domain" description="Cytosol aminopeptidase" evidence="5">
    <location>
        <begin position="344"/>
        <end position="351"/>
    </location>
</feature>
<dbReference type="Gene3D" id="3.40.630.10">
    <property type="entry name" value="Zn peptidases"/>
    <property type="match status" value="1"/>
</dbReference>
<evidence type="ECO:0000256" key="2">
    <source>
        <dbReference type="ARBA" id="ARBA00022438"/>
    </source>
</evidence>
<evidence type="ECO:0000256" key="1">
    <source>
        <dbReference type="ARBA" id="ARBA00009528"/>
    </source>
</evidence>
<dbReference type="SUPFAM" id="SSF52949">
    <property type="entry name" value="Macro domain-like"/>
    <property type="match status" value="1"/>
</dbReference>
<dbReference type="GO" id="GO:0070006">
    <property type="term" value="F:metalloaminopeptidase activity"/>
    <property type="evidence" value="ECO:0007669"/>
    <property type="project" value="InterPro"/>
</dbReference>
<evidence type="ECO:0000313" key="7">
    <source>
        <dbReference type="Proteomes" id="UP000231456"/>
    </source>
</evidence>